<dbReference type="GO" id="GO:0003676">
    <property type="term" value="F:nucleic acid binding"/>
    <property type="evidence" value="ECO:0007669"/>
    <property type="project" value="InterPro"/>
</dbReference>
<protein>
    <recommendedName>
        <fullName evidence="3">tRNA-splicing endonuclease subunit Sen15 domain-containing protein</fullName>
    </recommendedName>
</protein>
<dbReference type="InterPro" id="IPR011856">
    <property type="entry name" value="tRNA_endonuc-like_dom_sf"/>
</dbReference>
<gene>
    <name evidence="4" type="ORF">V1264_006255</name>
</gene>
<evidence type="ECO:0000259" key="3">
    <source>
        <dbReference type="Pfam" id="PF09631"/>
    </source>
</evidence>
<dbReference type="PANTHER" id="PTHR28582:SF1">
    <property type="entry name" value="TRNA-SPLICING ENDONUCLEASE SUBUNIT SEN15"/>
    <property type="match status" value="1"/>
</dbReference>
<dbReference type="Gene3D" id="3.40.1350.10">
    <property type="match status" value="1"/>
</dbReference>
<dbReference type="AlphaFoldDB" id="A0AAN9AWQ3"/>
<dbReference type="Proteomes" id="UP001374579">
    <property type="component" value="Unassembled WGS sequence"/>
</dbReference>
<keyword evidence="5" id="KW-1185">Reference proteome</keyword>
<keyword evidence="2" id="KW-0819">tRNA processing</keyword>
<feature type="domain" description="tRNA-splicing endonuclease subunit Sen15" evidence="3">
    <location>
        <begin position="33"/>
        <end position="129"/>
    </location>
</feature>
<accession>A0AAN9AWQ3</accession>
<dbReference type="PANTHER" id="PTHR28582">
    <property type="entry name" value="TRNA-SPLICING ENDONUCLEASE SUBUNIT SEN15"/>
    <property type="match status" value="1"/>
</dbReference>
<evidence type="ECO:0000256" key="1">
    <source>
        <dbReference type="ARBA" id="ARBA00006091"/>
    </source>
</evidence>
<sequence length="171" mass="19424">MTECMESSGDHPVLEEFLLHHSCDTAKARLAFHVYLNLAEVRGWRDVKLHFCKKLQTPFVTGRPTLGGDLEAAFPMAMEDSLTHQQIQSLFSSLSADDHSFNRVMLAVCASDTSIVYYKVSNDIVKPEPLDASDARKQEWEQRAAKRRIQAAECIESYCQHQSQQHDEMPP</sequence>
<name>A0AAN9AWQ3_9CAEN</name>
<evidence type="ECO:0000313" key="5">
    <source>
        <dbReference type="Proteomes" id="UP001374579"/>
    </source>
</evidence>
<dbReference type="EMBL" id="JBAMIC010000018">
    <property type="protein sequence ID" value="KAK7094748.1"/>
    <property type="molecule type" value="Genomic_DNA"/>
</dbReference>
<dbReference type="Pfam" id="PF09631">
    <property type="entry name" value="Sen15"/>
    <property type="match status" value="1"/>
</dbReference>
<dbReference type="GO" id="GO:0005634">
    <property type="term" value="C:nucleus"/>
    <property type="evidence" value="ECO:0007669"/>
    <property type="project" value="UniProtKB-ARBA"/>
</dbReference>
<dbReference type="GO" id="GO:0006388">
    <property type="term" value="P:tRNA splicing, via endonucleolytic cleavage and ligation"/>
    <property type="evidence" value="ECO:0007669"/>
    <property type="project" value="InterPro"/>
</dbReference>
<reference evidence="4 5" key="1">
    <citation type="submission" date="2024-02" db="EMBL/GenBank/DDBJ databases">
        <title>Chromosome-scale genome assembly of the rough periwinkle Littorina saxatilis.</title>
        <authorList>
            <person name="De Jode A."/>
            <person name="Faria R."/>
            <person name="Formenti G."/>
            <person name="Sims Y."/>
            <person name="Smith T.P."/>
            <person name="Tracey A."/>
            <person name="Wood J.M.D."/>
            <person name="Zagrodzka Z.B."/>
            <person name="Johannesson K."/>
            <person name="Butlin R.K."/>
            <person name="Leder E.H."/>
        </authorList>
    </citation>
    <scope>NUCLEOTIDE SEQUENCE [LARGE SCALE GENOMIC DNA]</scope>
    <source>
        <strain evidence="4">Snail1</strain>
        <tissue evidence="4">Muscle</tissue>
    </source>
</reference>
<dbReference type="SUPFAM" id="SSF53032">
    <property type="entry name" value="tRNA-intron endonuclease catalytic domain-like"/>
    <property type="match status" value="1"/>
</dbReference>
<evidence type="ECO:0000256" key="2">
    <source>
        <dbReference type="ARBA" id="ARBA00022694"/>
    </source>
</evidence>
<dbReference type="InterPro" id="IPR018593">
    <property type="entry name" value="tRNA-endonuc_su_Sen15"/>
</dbReference>
<dbReference type="InterPro" id="IPR036167">
    <property type="entry name" value="tRNA_intron_Endo_cat-like_sf"/>
</dbReference>
<organism evidence="4 5">
    <name type="scientific">Littorina saxatilis</name>
    <dbReference type="NCBI Taxonomy" id="31220"/>
    <lineage>
        <taxon>Eukaryota</taxon>
        <taxon>Metazoa</taxon>
        <taxon>Spiralia</taxon>
        <taxon>Lophotrochozoa</taxon>
        <taxon>Mollusca</taxon>
        <taxon>Gastropoda</taxon>
        <taxon>Caenogastropoda</taxon>
        <taxon>Littorinimorpha</taxon>
        <taxon>Littorinoidea</taxon>
        <taxon>Littorinidae</taxon>
        <taxon>Littorina</taxon>
    </lineage>
</organism>
<evidence type="ECO:0000313" key="4">
    <source>
        <dbReference type="EMBL" id="KAK7094748.1"/>
    </source>
</evidence>
<comment type="caution">
    <text evidence="4">The sequence shown here is derived from an EMBL/GenBank/DDBJ whole genome shotgun (WGS) entry which is preliminary data.</text>
</comment>
<comment type="similarity">
    <text evidence="1">Belongs to the SEN15 family.</text>
</comment>
<proteinExistence type="inferred from homology"/>